<name>A0AAU1UEZ1_9ACTN</name>
<dbReference type="AlphaFoldDB" id="A0AAU1UEZ1"/>
<dbReference type="InterPro" id="IPR013762">
    <property type="entry name" value="Integrase-like_cat_sf"/>
</dbReference>
<dbReference type="SUPFAM" id="SSF56349">
    <property type="entry name" value="DNA breaking-rejoining enzymes"/>
    <property type="match status" value="1"/>
</dbReference>
<dbReference type="PROSITE" id="PS51898">
    <property type="entry name" value="TYR_RECOMBINASE"/>
    <property type="match status" value="1"/>
</dbReference>
<reference evidence="3" key="1">
    <citation type="submission" date="2022-10" db="EMBL/GenBank/DDBJ databases">
        <title>The complete genomes of actinobacterial strains from the NBC collection.</title>
        <authorList>
            <person name="Joergensen T.S."/>
            <person name="Alvarez Arevalo M."/>
            <person name="Sterndorff E.B."/>
            <person name="Faurdal D."/>
            <person name="Vuksanovic O."/>
            <person name="Mourched A.-S."/>
            <person name="Charusanti P."/>
            <person name="Shaw S."/>
            <person name="Blin K."/>
            <person name="Weber T."/>
        </authorList>
    </citation>
    <scope>NUCLEOTIDE SEQUENCE</scope>
    <source>
        <strain evidence="3">NBC_00119</strain>
    </source>
</reference>
<evidence type="ECO:0000259" key="2">
    <source>
        <dbReference type="PROSITE" id="PS51898"/>
    </source>
</evidence>
<dbReference type="GO" id="GO:0003677">
    <property type="term" value="F:DNA binding"/>
    <property type="evidence" value="ECO:0007669"/>
    <property type="project" value="InterPro"/>
</dbReference>
<feature type="domain" description="Tyr recombinase" evidence="2">
    <location>
        <begin position="1"/>
        <end position="122"/>
    </location>
</feature>
<evidence type="ECO:0000256" key="1">
    <source>
        <dbReference type="ARBA" id="ARBA00023172"/>
    </source>
</evidence>
<proteinExistence type="predicted"/>
<dbReference type="GO" id="GO:0015074">
    <property type="term" value="P:DNA integration"/>
    <property type="evidence" value="ECO:0007669"/>
    <property type="project" value="InterPro"/>
</dbReference>
<dbReference type="Pfam" id="PF00589">
    <property type="entry name" value="Phage_integrase"/>
    <property type="match status" value="1"/>
</dbReference>
<evidence type="ECO:0000313" key="3">
    <source>
        <dbReference type="EMBL" id="WTS15307.1"/>
    </source>
</evidence>
<protein>
    <submittedName>
        <fullName evidence="3">Tyrosine-type recombinase/integrase</fullName>
    </submittedName>
</protein>
<dbReference type="InterPro" id="IPR002104">
    <property type="entry name" value="Integrase_catalytic"/>
</dbReference>
<keyword evidence="1" id="KW-0233">DNA recombination</keyword>
<accession>A0AAU1UEZ1</accession>
<dbReference type="EMBL" id="CP108195">
    <property type="protein sequence ID" value="WTS15307.1"/>
    <property type="molecule type" value="Genomic_DNA"/>
</dbReference>
<organism evidence="3">
    <name type="scientific">Streptomyces sp. NBC_00119</name>
    <dbReference type="NCBI Taxonomy" id="2975659"/>
    <lineage>
        <taxon>Bacteria</taxon>
        <taxon>Bacillati</taxon>
        <taxon>Actinomycetota</taxon>
        <taxon>Actinomycetes</taxon>
        <taxon>Kitasatosporales</taxon>
        <taxon>Streptomycetaceae</taxon>
        <taxon>Streptomyces</taxon>
    </lineage>
</organism>
<dbReference type="Gene3D" id="1.10.443.10">
    <property type="entry name" value="Intergrase catalytic core"/>
    <property type="match status" value="1"/>
</dbReference>
<dbReference type="InterPro" id="IPR011010">
    <property type="entry name" value="DNA_brk_join_enz"/>
</dbReference>
<gene>
    <name evidence="3" type="ORF">OHU69_32295</name>
</gene>
<dbReference type="GO" id="GO:0006310">
    <property type="term" value="P:DNA recombination"/>
    <property type="evidence" value="ECO:0007669"/>
    <property type="project" value="UniProtKB-KW"/>
</dbReference>
<sequence length="141" mass="15417">MCPKTKKSRWTLVLTPEQVELFQRLCKGKQPTDLVLTAPEGGAWHSGVVHAHRWKPALGAADAAGLTKRPRTHELRHAHASWLIAGRVPLPVIRTRLGRESIATTVDRYGHLLEASDDEVVAAVQWAIGAAVVPRELSEAA</sequence>